<keyword evidence="3" id="KW-1185">Reference proteome</keyword>
<dbReference type="PANTHER" id="PTHR11750">
    <property type="entry name" value="PROTEIN N-TERMINAL AMIDASE"/>
    <property type="match status" value="1"/>
</dbReference>
<dbReference type="InterPro" id="IPR039703">
    <property type="entry name" value="Nta1"/>
</dbReference>
<dbReference type="GO" id="GO:0008418">
    <property type="term" value="F:protein-N-terminal asparagine amidohydrolase activity"/>
    <property type="evidence" value="ECO:0000318"/>
    <property type="project" value="GO_Central"/>
</dbReference>
<dbReference type="Pfam" id="PF00795">
    <property type="entry name" value="CN_hydrolase"/>
    <property type="match status" value="1"/>
</dbReference>
<dbReference type="SUPFAM" id="SSF56317">
    <property type="entry name" value="Carbon-nitrogen hydrolase"/>
    <property type="match status" value="1"/>
</dbReference>
<dbReference type="PROSITE" id="PS50263">
    <property type="entry name" value="CN_HYDROLASE"/>
    <property type="match status" value="1"/>
</dbReference>
<dbReference type="GO" id="GO:0070773">
    <property type="term" value="F:protein-N-terminal glutamine amidohydrolase activity"/>
    <property type="evidence" value="ECO:0000318"/>
    <property type="project" value="GO_Central"/>
</dbReference>
<feature type="domain" description="CN hydrolase" evidence="1">
    <location>
        <begin position="35"/>
        <end position="327"/>
    </location>
</feature>
<dbReference type="PANTHER" id="PTHR11750:SF26">
    <property type="entry name" value="PROTEIN N-TERMINAL AMIDASE"/>
    <property type="match status" value="1"/>
</dbReference>
<dbReference type="InterPro" id="IPR003010">
    <property type="entry name" value="C-N_Hydrolase"/>
</dbReference>
<accession>H6QTQ5</accession>
<dbReference type="eggNOG" id="ENOG502QVBD">
    <property type="taxonomic scope" value="Eukaryota"/>
</dbReference>
<dbReference type="EMBL" id="DS178320">
    <property type="protein sequence ID" value="EHS64271.1"/>
    <property type="molecule type" value="Genomic_DNA"/>
</dbReference>
<dbReference type="Gene3D" id="3.60.110.10">
    <property type="entry name" value="Carbon-nitrogen hydrolase"/>
    <property type="match status" value="1"/>
</dbReference>
<dbReference type="FunCoup" id="H6QTQ5">
    <property type="interactions" value="5"/>
</dbReference>
<dbReference type="Proteomes" id="UP000008783">
    <property type="component" value="Unassembled WGS sequence"/>
</dbReference>
<name>H6QTQ5_PUCGT</name>
<dbReference type="AlphaFoldDB" id="H6QTQ5"/>
<dbReference type="FunFam" id="3.60.110.10:FF:000052">
    <property type="entry name" value="Uncharacterized protein"/>
    <property type="match status" value="1"/>
</dbReference>
<dbReference type="GeneID" id="13541748"/>
<organism evidence="2 3">
    <name type="scientific">Puccinia graminis f. sp. tritici (strain CRL 75-36-700-3 / race SCCL)</name>
    <name type="common">Black stem rust fungus</name>
    <dbReference type="NCBI Taxonomy" id="418459"/>
    <lineage>
        <taxon>Eukaryota</taxon>
        <taxon>Fungi</taxon>
        <taxon>Dikarya</taxon>
        <taxon>Basidiomycota</taxon>
        <taxon>Pucciniomycotina</taxon>
        <taxon>Pucciniomycetes</taxon>
        <taxon>Pucciniales</taxon>
        <taxon>Pucciniaceae</taxon>
        <taxon>Puccinia</taxon>
    </lineage>
</organism>
<protein>
    <recommendedName>
        <fullName evidence="1">CN hydrolase domain-containing protein</fullName>
    </recommendedName>
</protein>
<dbReference type="InterPro" id="IPR036526">
    <property type="entry name" value="C-N_Hydrolase_sf"/>
</dbReference>
<dbReference type="InParanoid" id="H6QTQ5"/>
<dbReference type="OrthoDB" id="201515at2759"/>
<reference evidence="3" key="1">
    <citation type="journal article" date="2011" name="Proc. Natl. Acad. Sci. U.S.A.">
        <title>Obligate biotrophy features unraveled by the genomic analysis of rust fungi.</title>
        <authorList>
            <person name="Duplessis S."/>
            <person name="Cuomo C.A."/>
            <person name="Lin Y.-C."/>
            <person name="Aerts A."/>
            <person name="Tisserant E."/>
            <person name="Veneault-Fourrey C."/>
            <person name="Joly D.L."/>
            <person name="Hacquard S."/>
            <person name="Amselem J."/>
            <person name="Cantarel B.L."/>
            <person name="Chiu R."/>
            <person name="Coutinho P.M."/>
            <person name="Feau N."/>
            <person name="Field M."/>
            <person name="Frey P."/>
            <person name="Gelhaye E."/>
            <person name="Goldberg J."/>
            <person name="Grabherr M.G."/>
            <person name="Kodira C.D."/>
            <person name="Kohler A."/>
            <person name="Kuees U."/>
            <person name="Lindquist E.A."/>
            <person name="Lucas S.M."/>
            <person name="Mago R."/>
            <person name="Mauceli E."/>
            <person name="Morin E."/>
            <person name="Murat C."/>
            <person name="Pangilinan J.L."/>
            <person name="Park R."/>
            <person name="Pearson M."/>
            <person name="Quesneville H."/>
            <person name="Rouhier N."/>
            <person name="Sakthikumar S."/>
            <person name="Salamov A.A."/>
            <person name="Schmutz J."/>
            <person name="Selles B."/>
            <person name="Shapiro H."/>
            <person name="Tanguay P."/>
            <person name="Tuskan G.A."/>
            <person name="Henrissat B."/>
            <person name="Van de Peer Y."/>
            <person name="Rouze P."/>
            <person name="Ellis J.G."/>
            <person name="Dodds P.N."/>
            <person name="Schein J.E."/>
            <person name="Zhong S."/>
            <person name="Hamelin R.C."/>
            <person name="Grigoriev I.V."/>
            <person name="Szabo L.J."/>
            <person name="Martin F."/>
        </authorList>
    </citation>
    <scope>NUCLEOTIDE SEQUENCE [LARGE SCALE GENOMIC DNA]</scope>
    <source>
        <strain evidence="3">CRL 75-36-700-3 / race SCCL</strain>
    </source>
</reference>
<dbReference type="GO" id="GO:0030163">
    <property type="term" value="P:protein catabolic process"/>
    <property type="evidence" value="ECO:0000318"/>
    <property type="project" value="GO_Central"/>
</dbReference>
<dbReference type="RefSeq" id="XP_003889098.1">
    <property type="nucleotide sequence ID" value="XM_003889049.1"/>
</dbReference>
<evidence type="ECO:0000313" key="3">
    <source>
        <dbReference type="Proteomes" id="UP000008783"/>
    </source>
</evidence>
<proteinExistence type="predicted"/>
<dbReference type="STRING" id="418459.H6QTQ5"/>
<sequence>MVPLTLFLLSTPRAQNIQNAAPKYKHDSFLESFFVRIGLLQLEPSFKQPELSIQQADNLISSIEPNEIDLLMLPEMAFTGYSFTSFEDVVPFAESEDGISINWAKKTAQKLNCHVMIGFPQRIQRAGVRQVYNALGIVSNQGELIKVYHKTQLYPPVDDLWAKPGEGFLVIDLNIARLNGESGKPVKCCIGICMDLSPDRFEAPFDAYELSSFAVTHHAEIMLCAMAWLSVSPVPDPFYTEHGKSLGETLDTMNYWATRCIPFWKLGNRAFVTCNRVGKEGETIFTGTSCAISNSHIFKNSPEDHSPTIISHASKHKPELLIVDVPLP</sequence>
<dbReference type="VEuPathDB" id="FungiDB:PGTG_22150"/>
<evidence type="ECO:0000259" key="1">
    <source>
        <dbReference type="PROSITE" id="PS50263"/>
    </source>
</evidence>
<evidence type="ECO:0000313" key="2">
    <source>
        <dbReference type="EMBL" id="EHS64271.1"/>
    </source>
</evidence>
<gene>
    <name evidence="2" type="ORF">PGTG_22150</name>
</gene>